<gene>
    <name evidence="4" type="ORF">DSTB1V02_LOCUS1688</name>
</gene>
<evidence type="ECO:0000313" key="5">
    <source>
        <dbReference type="Proteomes" id="UP000677054"/>
    </source>
</evidence>
<dbReference type="GO" id="GO:0061172">
    <property type="term" value="P:regulation of establishment of bipolar cell polarity"/>
    <property type="evidence" value="ECO:0007669"/>
    <property type="project" value="TreeGrafter"/>
</dbReference>
<dbReference type="Gene3D" id="2.60.40.10">
    <property type="entry name" value="Immunoglobulins"/>
    <property type="match status" value="1"/>
</dbReference>
<dbReference type="GO" id="GO:0007165">
    <property type="term" value="P:signal transduction"/>
    <property type="evidence" value="ECO:0007669"/>
    <property type="project" value="InterPro"/>
</dbReference>
<sequence>MVLTMAGKRVLTRSASDASSRLETQTSVPAPLLAMRKASAGPVPASRRDSLTPFRRKSSDVANLIASSVGVVVDGTVQRRSTRRSSIAMRKSASLRRKTSLPEQAMLLPFNRWKKDGLDLVDSLNMTKAEKRRLEKLNKISIHLHALFAAVEHSQVEKARTILSTTDVDVNSPNSDGVLALDIAVLTNNLPLVKILQNAGAMENPAFTNGEKCREALERLLSEAGRRVEDLTTVVLTQGSPSSPLQRQLILWRRRQRLLNAMKLGFDRLRPPEALPSVKIEVTSSDSVALRFAEPENQNLAVCTKVKAQWSCTGDFSLLNGEKEVVDMRNHVVHITGLSPGTRYFFRAAGGNVKGYGHFSHSIPESAVPSVWRDVDGRKPRFEGRQAVFEELFQQLRNSRSMYASSEIKADAPTSESQSTKARNPKKSTFKQLFTAAPKFQKEKFLKGGLYLGCVFYNEDRILVTNEEQVPVIEVEESYPTTNLPAEFGWLTKVGCTWEDVKSLRQDLTRASNSSSSSLDFRAKLLNAIAHIQSALGRQDLGQFFYRHLKDSNGTVILSLVNEIQNPKAIQSLSLKWIPLSKLERKSIPAKNNMGGIGLEREDSSDGWDPASVAELLLSSLQEQIQFHARSQEVLGPGLYLGYVKAQSSMDSLSILVPEKVPNTLPFWKIRDNPHVSSEEWESISHMDKGLEDLEEETAREEHGSSRSYSHSHSHSHSPSPSTSPKHRDSSFPKQICFAARKLFHYLDIRDEEAILHRIYAKEVVEVSSGVSFILVLPPSESVCLAPGQSSSMTFHPDLIPIPVPVFEMLHLRTYQKDLICRYARLSSILELDSLLAHLANREAFSSEEVSLAKLRLSSLQEIQSRVENTWKGARWLMDALSYAREKTSQGSIQVSQLLSTLGTIPNSLASSTSSLNAIRSPDILARQVVGEVRQKLTKCSTDVRLSIHRKIGLAMGEGYQGYHDYQDHSQAPHRASTSGCLLRVTKPDSSSDSLTSSSESVFNRNNPDLLSAHYPDWRHSAGAETIAGPEGKLNQSRSENSLSVHDDSEEASEMRKAALRKCSAPDCSGPGRESMLHVPSSVEGKRKKHSLDYSVQRVSENSSSAGSSRTGSLHSLEDGRDGVEDREESGGPSVIQVYAAYKTGLASGTSVKLHVTPRTTAREVVDLVVQQLNMAVIMKGKGGPVYSGEQLREFCLAAVIGARERCLRDDFRPLDLQNPWRKGRLFVRRKGDLLAALHQGQNQLSSYL</sequence>
<dbReference type="GO" id="GO:0005819">
    <property type="term" value="C:spindle"/>
    <property type="evidence" value="ECO:0007669"/>
    <property type="project" value="TreeGrafter"/>
</dbReference>
<dbReference type="OrthoDB" id="2428204at2759"/>
<dbReference type="PROSITE" id="PS50853">
    <property type="entry name" value="FN3"/>
    <property type="match status" value="1"/>
</dbReference>
<feature type="region of interest" description="Disordered" evidence="1">
    <location>
        <begin position="407"/>
        <end position="426"/>
    </location>
</feature>
<feature type="compositionally biased region" description="Polar residues" evidence="1">
    <location>
        <begin position="1034"/>
        <end position="1044"/>
    </location>
</feature>
<feature type="region of interest" description="Disordered" evidence="1">
    <location>
        <begin position="984"/>
        <end position="1005"/>
    </location>
</feature>
<evidence type="ECO:0000259" key="2">
    <source>
        <dbReference type="PROSITE" id="PS50200"/>
    </source>
</evidence>
<accession>A0A7R8X0I2</accession>
<dbReference type="GO" id="GO:0000132">
    <property type="term" value="P:establishment of mitotic spindle orientation"/>
    <property type="evidence" value="ECO:0007669"/>
    <property type="project" value="TreeGrafter"/>
</dbReference>
<evidence type="ECO:0000256" key="1">
    <source>
        <dbReference type="SAM" id="MobiDB-lite"/>
    </source>
</evidence>
<feature type="compositionally biased region" description="Polar residues" evidence="1">
    <location>
        <begin position="13"/>
        <end position="28"/>
    </location>
</feature>
<dbReference type="SUPFAM" id="SSF49265">
    <property type="entry name" value="Fibronectin type III"/>
    <property type="match status" value="1"/>
</dbReference>
<keyword evidence="5" id="KW-1185">Reference proteome</keyword>
<dbReference type="PANTHER" id="PTHR21437">
    <property type="entry name" value="WIDE AWAKE"/>
    <property type="match status" value="1"/>
</dbReference>
<evidence type="ECO:0000259" key="3">
    <source>
        <dbReference type="PROSITE" id="PS50853"/>
    </source>
</evidence>
<dbReference type="CDD" id="cd00063">
    <property type="entry name" value="FN3"/>
    <property type="match status" value="1"/>
</dbReference>
<dbReference type="InterPro" id="IPR013783">
    <property type="entry name" value="Ig-like_fold"/>
</dbReference>
<name>A0A7R8X0I2_9CRUS</name>
<dbReference type="SMART" id="SM00060">
    <property type="entry name" value="FN3"/>
    <property type="match status" value="1"/>
</dbReference>
<dbReference type="InterPro" id="IPR000159">
    <property type="entry name" value="RA_dom"/>
</dbReference>
<dbReference type="InterPro" id="IPR003961">
    <property type="entry name" value="FN3_dom"/>
</dbReference>
<dbReference type="Gene3D" id="1.25.40.20">
    <property type="entry name" value="Ankyrin repeat-containing domain"/>
    <property type="match status" value="1"/>
</dbReference>
<reference evidence="4" key="1">
    <citation type="submission" date="2020-11" db="EMBL/GenBank/DDBJ databases">
        <authorList>
            <person name="Tran Van P."/>
        </authorList>
    </citation>
    <scope>NUCLEOTIDE SEQUENCE</scope>
</reference>
<feature type="compositionally biased region" description="Low complexity" evidence="1">
    <location>
        <begin position="1100"/>
        <end position="1115"/>
    </location>
</feature>
<feature type="region of interest" description="Disordered" evidence="1">
    <location>
        <begin position="13"/>
        <end position="52"/>
    </location>
</feature>
<dbReference type="EMBL" id="LR899683">
    <property type="protein sequence ID" value="CAD7241707.1"/>
    <property type="molecule type" value="Genomic_DNA"/>
</dbReference>
<dbReference type="SMART" id="SM00314">
    <property type="entry name" value="RA"/>
    <property type="match status" value="1"/>
</dbReference>
<dbReference type="SUPFAM" id="SSF48403">
    <property type="entry name" value="Ankyrin repeat"/>
    <property type="match status" value="1"/>
</dbReference>
<dbReference type="PANTHER" id="PTHR21437:SF1">
    <property type="entry name" value="WIDE AWAKE"/>
    <property type="match status" value="1"/>
</dbReference>
<organism evidence="4">
    <name type="scientific">Darwinula stevensoni</name>
    <dbReference type="NCBI Taxonomy" id="69355"/>
    <lineage>
        <taxon>Eukaryota</taxon>
        <taxon>Metazoa</taxon>
        <taxon>Ecdysozoa</taxon>
        <taxon>Arthropoda</taxon>
        <taxon>Crustacea</taxon>
        <taxon>Oligostraca</taxon>
        <taxon>Ostracoda</taxon>
        <taxon>Podocopa</taxon>
        <taxon>Podocopida</taxon>
        <taxon>Darwinulocopina</taxon>
        <taxon>Darwinuloidea</taxon>
        <taxon>Darwinulidae</taxon>
        <taxon>Darwinula</taxon>
    </lineage>
</organism>
<dbReference type="Proteomes" id="UP000677054">
    <property type="component" value="Unassembled WGS sequence"/>
</dbReference>
<dbReference type="InterPro" id="IPR039269">
    <property type="entry name" value="ANKFN1"/>
</dbReference>
<dbReference type="EMBL" id="CAJPEV010000166">
    <property type="protein sequence ID" value="CAG0881703.1"/>
    <property type="molecule type" value="Genomic_DNA"/>
</dbReference>
<dbReference type="Gene3D" id="3.10.20.90">
    <property type="entry name" value="Phosphatidylinositol 3-kinase Catalytic Subunit, Chain A, domain 1"/>
    <property type="match status" value="1"/>
</dbReference>
<evidence type="ECO:0000313" key="4">
    <source>
        <dbReference type="EMBL" id="CAD7241707.1"/>
    </source>
</evidence>
<evidence type="ECO:0008006" key="6">
    <source>
        <dbReference type="Google" id="ProtNLM"/>
    </source>
</evidence>
<dbReference type="AlphaFoldDB" id="A0A7R8X0I2"/>
<feature type="region of interest" description="Disordered" evidence="1">
    <location>
        <begin position="694"/>
        <end position="730"/>
    </location>
</feature>
<feature type="region of interest" description="Disordered" evidence="1">
    <location>
        <begin position="1028"/>
        <end position="1131"/>
    </location>
</feature>
<proteinExistence type="predicted"/>
<feature type="compositionally biased region" description="Low complexity" evidence="1">
    <location>
        <begin position="991"/>
        <end position="1001"/>
    </location>
</feature>
<dbReference type="PROSITE" id="PS50200">
    <property type="entry name" value="RA"/>
    <property type="match status" value="1"/>
</dbReference>
<dbReference type="InterPro" id="IPR036116">
    <property type="entry name" value="FN3_sf"/>
</dbReference>
<feature type="domain" description="Ras-associating" evidence="2">
    <location>
        <begin position="1132"/>
        <end position="1233"/>
    </location>
</feature>
<protein>
    <recommendedName>
        <fullName evidence="6">Ankyrin repeat and fibronectin type-III domain-containing protein 1</fullName>
    </recommendedName>
</protein>
<dbReference type="CDD" id="cd17117">
    <property type="entry name" value="RA_ANKFN1_like"/>
    <property type="match status" value="1"/>
</dbReference>
<feature type="domain" description="Fibronectin type-III" evidence="3">
    <location>
        <begin position="271"/>
        <end position="370"/>
    </location>
</feature>
<dbReference type="InterPro" id="IPR036770">
    <property type="entry name" value="Ankyrin_rpt-contain_sf"/>
</dbReference>